<accession>A0A1H9E8Y0</accession>
<sequence length="385" mass="42951">MEAFYRQLTGFTDIAQIADGRFYRPVPDDWYVSVVDVRGSTEAIERGNYRNVNFIGAAAITAQLNLVNPGLPFIFGGDGATVLVTEAMRNNTLNVLQSLSYHARESFALELHAGLVPVSTLRAMGKELQIAKYLSGEFVNQAMFKGGGMTLAETLVKNSAEFRCEPRPVFSKTEIFSGLTCRWQPVPSGNGVTLSILIQPRDENDATVLPRVIARIEHLLGGSFASANPIRMDNARYHSFLHNLKRQLQASDIRCNRVFFRTLYELMMTVPLFNLKGFRWIPGMQSYVDRVPLHCDFKKYDDTLRMVLDCSPSGYRAIEEYLQSEQRLGRICFGIHVSDAAQMTCYVESMSDGGHLHFVDGTDGGYALAAKQLKQALSDSETQSA</sequence>
<keyword evidence="2" id="KW-1185">Reference proteome</keyword>
<evidence type="ECO:0008006" key="3">
    <source>
        <dbReference type="Google" id="ProtNLM"/>
    </source>
</evidence>
<dbReference type="EMBL" id="FOGB01000002">
    <property type="protein sequence ID" value="SEQ22115.1"/>
    <property type="molecule type" value="Genomic_DNA"/>
</dbReference>
<dbReference type="Proteomes" id="UP000198749">
    <property type="component" value="Unassembled WGS sequence"/>
</dbReference>
<dbReference type="Pfam" id="PF11294">
    <property type="entry name" value="DUF3095"/>
    <property type="match status" value="1"/>
</dbReference>
<evidence type="ECO:0000313" key="1">
    <source>
        <dbReference type="EMBL" id="SEQ22115.1"/>
    </source>
</evidence>
<gene>
    <name evidence="1" type="ORF">SAMN03080615_00763</name>
</gene>
<dbReference type="RefSeq" id="WP_091354257.1">
    <property type="nucleotide sequence ID" value="NZ_AP025284.1"/>
</dbReference>
<organism evidence="1 2">
    <name type="scientific">Amphritea atlantica</name>
    <dbReference type="NCBI Taxonomy" id="355243"/>
    <lineage>
        <taxon>Bacteria</taxon>
        <taxon>Pseudomonadati</taxon>
        <taxon>Pseudomonadota</taxon>
        <taxon>Gammaproteobacteria</taxon>
        <taxon>Oceanospirillales</taxon>
        <taxon>Oceanospirillaceae</taxon>
        <taxon>Amphritea</taxon>
    </lineage>
</organism>
<proteinExistence type="predicted"/>
<reference evidence="2" key="1">
    <citation type="submission" date="2016-10" db="EMBL/GenBank/DDBJ databases">
        <authorList>
            <person name="Varghese N."/>
            <person name="Submissions S."/>
        </authorList>
    </citation>
    <scope>NUCLEOTIDE SEQUENCE [LARGE SCALE GENOMIC DNA]</scope>
    <source>
        <strain evidence="2">DSM 18887</strain>
    </source>
</reference>
<protein>
    <recommendedName>
        <fullName evidence="3">DUF3095 domain-containing protein</fullName>
    </recommendedName>
</protein>
<dbReference type="InterPro" id="IPR021445">
    <property type="entry name" value="DUF3095"/>
</dbReference>
<dbReference type="OrthoDB" id="5342145at2"/>
<name>A0A1H9E8Y0_9GAMM</name>
<evidence type="ECO:0000313" key="2">
    <source>
        <dbReference type="Proteomes" id="UP000198749"/>
    </source>
</evidence>
<dbReference type="AlphaFoldDB" id="A0A1H9E8Y0"/>